<evidence type="ECO:0000313" key="3">
    <source>
        <dbReference type="Proteomes" id="UP000501338"/>
    </source>
</evidence>
<dbReference type="EMBL" id="JADSJR010000023">
    <property type="protein sequence ID" value="MBG2915659.1"/>
    <property type="molecule type" value="Genomic_DNA"/>
</dbReference>
<dbReference type="EMBL" id="CP047340">
    <property type="protein sequence ID" value="QIF91950.1"/>
    <property type="molecule type" value="Genomic_DNA"/>
</dbReference>
<gene>
    <name evidence="2" type="ORF">GTH23_18865</name>
    <name evidence="1" type="ORF">I4901_14930</name>
</gene>
<proteinExistence type="predicted"/>
<dbReference type="Proteomes" id="UP000612266">
    <property type="component" value="Unassembled WGS sequence"/>
</dbReference>
<sequence length="124" mass="14568">MWNVLFTNNFDSWLSEQSSELQERILAALQNLEVYGPRLPRPHADNIRGSKYPNMKELRIQHIGKPIRIFFAFDPTRKAVVLCAGNKTNNKKFYQTMIHIADREFTSYLLSIREDNENTSTSYR</sequence>
<dbReference type="Proteomes" id="UP000501338">
    <property type="component" value="Chromosome"/>
</dbReference>
<protein>
    <submittedName>
        <fullName evidence="1">Type II toxin-antitoxin system RelE/ParE family toxin</fullName>
    </submittedName>
</protein>
<dbReference type="RefSeq" id="WP_075673531.1">
    <property type="nucleotide sequence ID" value="NZ_CP045008.1"/>
</dbReference>
<dbReference type="Pfam" id="PF05973">
    <property type="entry name" value="Gp49"/>
    <property type="match status" value="1"/>
</dbReference>
<name>A0A6G6SXG6_9GAMM</name>
<accession>A0A6G6SXG6</accession>
<dbReference type="GeneID" id="57334370"/>
<dbReference type="InterPro" id="IPR009241">
    <property type="entry name" value="HigB-like"/>
</dbReference>
<reference evidence="1" key="2">
    <citation type="submission" date="2020-11" db="EMBL/GenBank/DDBJ databases">
        <title>Enhanced detection system for hospital associated transmission using whole genome sequencing surveillance.</title>
        <authorList>
            <person name="Harrison L.H."/>
            <person name="Van Tyne D."/>
            <person name="Marsh J.W."/>
            <person name="Griffith M.P."/>
            <person name="Snyder D.J."/>
            <person name="Cooper V.S."/>
            <person name="Mustapha M."/>
        </authorList>
    </citation>
    <scope>NUCLEOTIDE SEQUENCE</scope>
    <source>
        <strain evidence="1">PR00070</strain>
    </source>
</reference>
<evidence type="ECO:0000313" key="1">
    <source>
        <dbReference type="EMBL" id="MBG2915659.1"/>
    </source>
</evidence>
<dbReference type="AlphaFoldDB" id="A0A6G6SXG6"/>
<organism evidence="1 4">
    <name type="scientific">Proteus terrae subsp. cibarius</name>
    <dbReference type="NCBI Taxonomy" id="626774"/>
    <lineage>
        <taxon>Bacteria</taxon>
        <taxon>Pseudomonadati</taxon>
        <taxon>Pseudomonadota</taxon>
        <taxon>Gammaproteobacteria</taxon>
        <taxon>Enterobacterales</taxon>
        <taxon>Morganellaceae</taxon>
        <taxon>Proteus</taxon>
    </lineage>
</organism>
<evidence type="ECO:0000313" key="4">
    <source>
        <dbReference type="Proteomes" id="UP000612266"/>
    </source>
</evidence>
<keyword evidence="3" id="KW-1185">Reference proteome</keyword>
<reference evidence="2 3" key="1">
    <citation type="submission" date="2020-01" db="EMBL/GenBank/DDBJ databases">
        <title>The genomic epidemiology of tigecycline resistance gene tet(X) variants in a swine farm in China.</title>
        <authorList>
            <person name="Peng K."/>
            <person name="Li R."/>
        </authorList>
    </citation>
    <scope>NUCLEOTIDE SEQUENCE [LARGE SCALE GENOMIC DNA]</scope>
    <source>
        <strain evidence="2 3">ZF1</strain>
    </source>
</reference>
<evidence type="ECO:0000313" key="2">
    <source>
        <dbReference type="EMBL" id="QIF91950.1"/>
    </source>
</evidence>